<dbReference type="OrthoDB" id="247593at2759"/>
<name>A0A3R7N3M8_TRYRA</name>
<organism evidence="2 3">
    <name type="scientific">Trypanosoma rangeli</name>
    <dbReference type="NCBI Taxonomy" id="5698"/>
    <lineage>
        <taxon>Eukaryota</taxon>
        <taxon>Discoba</taxon>
        <taxon>Euglenozoa</taxon>
        <taxon>Kinetoplastea</taxon>
        <taxon>Metakinetoplastina</taxon>
        <taxon>Trypanosomatida</taxon>
        <taxon>Trypanosomatidae</taxon>
        <taxon>Trypanosoma</taxon>
        <taxon>Herpetosoma</taxon>
    </lineage>
</organism>
<protein>
    <submittedName>
        <fullName evidence="2">Uncharacterized protein</fullName>
    </submittedName>
</protein>
<dbReference type="OMA" id="ASHQFRE"/>
<evidence type="ECO:0000313" key="2">
    <source>
        <dbReference type="EMBL" id="RNE99571.1"/>
    </source>
</evidence>
<accession>A0A3R7N3M8</accession>
<proteinExistence type="predicted"/>
<keyword evidence="1" id="KW-0175">Coiled coil</keyword>
<dbReference type="VEuPathDB" id="TriTrypDB:TRSC58_02863"/>
<sequence>MSAPAALLSSPASLRSRCEEILCNLVETQQGLGREWKNVQPCVLHASQLLLQQAQQHDERLGQLEDKMSQVLNAVEVIVSDCRLKEQRYRIDRETTERVIQELQQTSRQLHDAVEMERRASHQFREEILYPGLADLQQQIDCILSDVHAYVPSSQPQQRLSSSISLAPPPPPLPAAVFEAPTDGDRKGCVDDSPLKEMIREVKCLRNQWKQLLQQSQSTLPVSWKRGESSSGDVRSSIKNRRVLLSMVRPSVDCSLARWHWRGGHVSLPTLSMDSPIPWSTLHVRKTTTGEWLSVGITPEGTALHSELSEGGGPPFLWRPKRPSVIELLKGGIYRVTVSLLSSCSRRTGGKSPGSGGGVVGFVPPSVLLRVNDNTVFSFFTGGSTCYTLQPSQGTGRQNVSALHVSSNRTAASCQTCACPRRLCSCSASVACTTSSFVDFLRLPSGSCLSVHCHDATDTSAAHEAFLEVELVAG</sequence>
<evidence type="ECO:0000313" key="3">
    <source>
        <dbReference type="Proteomes" id="UP000283634"/>
    </source>
</evidence>
<keyword evidence="3" id="KW-1185">Reference proteome</keyword>
<reference evidence="2 3" key="1">
    <citation type="journal article" date="2018" name="BMC Genomics">
        <title>Genomic comparison of Trypanosoma conorhini and Trypanosoma rangeli to Trypanosoma cruzi strains of high and low virulence.</title>
        <authorList>
            <person name="Bradwell K.R."/>
            <person name="Koparde V.N."/>
            <person name="Matveyev A.V."/>
            <person name="Serrano M.G."/>
            <person name="Alves J.M."/>
            <person name="Parikh H."/>
            <person name="Huang B."/>
            <person name="Lee V."/>
            <person name="Espinosa-Alvarez O."/>
            <person name="Ortiz P.A."/>
            <person name="Costa-Martins A.G."/>
            <person name="Teixeira M.M."/>
            <person name="Buck G.A."/>
        </authorList>
    </citation>
    <scope>NUCLEOTIDE SEQUENCE [LARGE SCALE GENOMIC DNA]</scope>
    <source>
        <strain evidence="2 3">AM80</strain>
    </source>
</reference>
<dbReference type="AlphaFoldDB" id="A0A3R7N3M8"/>
<gene>
    <name evidence="2" type="ORF">TraAM80_08105</name>
</gene>
<feature type="coiled-coil region" evidence="1">
    <location>
        <begin position="47"/>
        <end position="120"/>
    </location>
</feature>
<dbReference type="Proteomes" id="UP000283634">
    <property type="component" value="Unassembled WGS sequence"/>
</dbReference>
<dbReference type="RefSeq" id="XP_029235276.1">
    <property type="nucleotide sequence ID" value="XM_029384865.1"/>
</dbReference>
<dbReference type="GeneID" id="40332038"/>
<dbReference type="EMBL" id="MKGL01000377">
    <property type="protein sequence ID" value="RNE99571.1"/>
    <property type="molecule type" value="Genomic_DNA"/>
</dbReference>
<evidence type="ECO:0000256" key="1">
    <source>
        <dbReference type="SAM" id="Coils"/>
    </source>
</evidence>
<comment type="caution">
    <text evidence="2">The sequence shown here is derived from an EMBL/GenBank/DDBJ whole genome shotgun (WGS) entry which is preliminary data.</text>
</comment>